<organism evidence="1 2">
    <name type="scientific">Caenorhabditis briggsae</name>
    <dbReference type="NCBI Taxonomy" id="6238"/>
    <lineage>
        <taxon>Eukaryota</taxon>
        <taxon>Metazoa</taxon>
        <taxon>Ecdysozoa</taxon>
        <taxon>Nematoda</taxon>
        <taxon>Chromadorea</taxon>
        <taxon>Rhabditida</taxon>
        <taxon>Rhabditina</taxon>
        <taxon>Rhabditomorpha</taxon>
        <taxon>Rhabditoidea</taxon>
        <taxon>Rhabditidae</taxon>
        <taxon>Peloderinae</taxon>
        <taxon>Caenorhabditis</taxon>
    </lineage>
</organism>
<dbReference type="Proteomes" id="UP000829354">
    <property type="component" value="Chromosome IV"/>
</dbReference>
<sequence length="104" mass="11805">MCYRFVGGVSIDEKGFILAEPFHELENNAQFTSLQRARDTLRNANYYYASEVIEMLQSYEGLKYCKLSGDRKLIPISSFFSMGCYVECQDALCILAINGAVIHN</sequence>
<keyword evidence="2" id="KW-1185">Reference proteome</keyword>
<dbReference type="AlphaFoldDB" id="A0AAE9EUZ4"/>
<dbReference type="EMBL" id="CP092623">
    <property type="protein sequence ID" value="UMM27157.1"/>
    <property type="molecule type" value="Genomic_DNA"/>
</dbReference>
<gene>
    <name evidence="1" type="ORF">L5515_010570</name>
</gene>
<protein>
    <submittedName>
        <fullName evidence="1">Uncharacterized protein</fullName>
    </submittedName>
</protein>
<accession>A0AAE9EUZ4</accession>
<evidence type="ECO:0000313" key="2">
    <source>
        <dbReference type="Proteomes" id="UP000829354"/>
    </source>
</evidence>
<name>A0AAE9EUZ4_CAEBR</name>
<reference evidence="1 2" key="1">
    <citation type="submission" date="2022-04" db="EMBL/GenBank/DDBJ databases">
        <title>Chromosome-level reference genomes for two strains of Caenorhabditis briggsae: an improved platform for comparative genomics.</title>
        <authorList>
            <person name="Stevens L."/>
            <person name="Andersen E."/>
        </authorList>
    </citation>
    <scope>NUCLEOTIDE SEQUENCE [LARGE SCALE GENOMIC DNA]</scope>
    <source>
        <strain evidence="1">VX34</strain>
        <tissue evidence="1">Whole-organism</tissue>
    </source>
</reference>
<evidence type="ECO:0000313" key="1">
    <source>
        <dbReference type="EMBL" id="UMM27157.1"/>
    </source>
</evidence>
<proteinExistence type="predicted"/>